<dbReference type="Pfam" id="PF00565">
    <property type="entry name" value="SNase"/>
    <property type="match status" value="1"/>
</dbReference>
<evidence type="ECO:0000256" key="1">
    <source>
        <dbReference type="ARBA" id="ARBA00022722"/>
    </source>
</evidence>
<dbReference type="AlphaFoldDB" id="A0A178LV98"/>
<keyword evidence="2" id="KW-0255">Endonuclease</keyword>
<dbReference type="Proteomes" id="UP000078396">
    <property type="component" value="Unassembled WGS sequence"/>
</dbReference>
<dbReference type="SMART" id="SM00318">
    <property type="entry name" value="SNc"/>
    <property type="match status" value="1"/>
</dbReference>
<dbReference type="PROSITE" id="PS01123">
    <property type="entry name" value="TNASE_1"/>
    <property type="match status" value="1"/>
</dbReference>
<dbReference type="PROSITE" id="PS01284">
    <property type="entry name" value="TNASE_2"/>
    <property type="match status" value="1"/>
</dbReference>
<dbReference type="InterPro" id="IPR002071">
    <property type="entry name" value="Thermonucl_AS"/>
</dbReference>
<dbReference type="GO" id="GO:0003676">
    <property type="term" value="F:nucleic acid binding"/>
    <property type="evidence" value="ECO:0007669"/>
    <property type="project" value="InterPro"/>
</dbReference>
<evidence type="ECO:0000256" key="2">
    <source>
        <dbReference type="ARBA" id="ARBA00022759"/>
    </source>
</evidence>
<reference evidence="5 6" key="1">
    <citation type="submission" date="2016-04" db="EMBL/GenBank/DDBJ databases">
        <title>Draft Genome Sequences of Staphylococcus capitis Strain H36, S. capitis Strain H65, S. cohnii Strain H62, S. hominis Strain H69, Mycobacterium iranicum Strain H39, Plantibacter sp. Strain H53, Pseudomonas oryzihabitans Strain H72, and Microbacterium sp. Strain H83, isolated from residential settings.</title>
        <authorList>
            <person name="Lymperopoulou D."/>
            <person name="Adams R.I."/>
            <person name="Lindow S."/>
            <person name="Coil D.A."/>
            <person name="Jospin G."/>
            <person name="Eisen J.A."/>
        </authorList>
    </citation>
    <scope>NUCLEOTIDE SEQUENCE [LARGE SCALE GENOMIC DNA]</scope>
    <source>
        <strain evidence="5 6">H39</strain>
    </source>
</reference>
<dbReference type="SUPFAM" id="SSF50199">
    <property type="entry name" value="Staphylococcal nuclease"/>
    <property type="match status" value="1"/>
</dbReference>
<dbReference type="RefSeq" id="WP_064282766.1">
    <property type="nucleotide sequence ID" value="NZ_PV682406.1"/>
</dbReference>
<evidence type="ECO:0000259" key="4">
    <source>
        <dbReference type="PROSITE" id="PS50830"/>
    </source>
</evidence>
<accession>A0A178LV98</accession>
<dbReference type="EMBL" id="LWCS01000030">
    <property type="protein sequence ID" value="OAN37197.1"/>
    <property type="molecule type" value="Genomic_DNA"/>
</dbReference>
<sequence>MIDRPAYLLESVVRNGHHALMTALSAAGRALAALLGAAAILLAGCHSPSSWTAHTATTATYPPMPATAVIDGPFPVVRVIDGDTIVVEIDGTPTTIRLIGVDTPELVDPRKPVQCFSREASEYTKAMLTGQSVYLEYDLSQDRIDRYGRGLAYVWTTAGQLVNLDLIAGGYANEYTFNTPHRYQAEFQAAEFAAADEARGLWSPETCPA</sequence>
<dbReference type="InterPro" id="IPR035437">
    <property type="entry name" value="SNase_OB-fold_sf"/>
</dbReference>
<dbReference type="PANTHER" id="PTHR12302">
    <property type="entry name" value="EBNA2 BINDING PROTEIN P100"/>
    <property type="match status" value="1"/>
</dbReference>
<organism evidence="5 6">
    <name type="scientific">Mycolicibacterium iranicum</name>
    <name type="common">Mycobacterium iranicum</name>
    <dbReference type="NCBI Taxonomy" id="912594"/>
    <lineage>
        <taxon>Bacteria</taxon>
        <taxon>Bacillati</taxon>
        <taxon>Actinomycetota</taxon>
        <taxon>Actinomycetes</taxon>
        <taxon>Mycobacteriales</taxon>
        <taxon>Mycobacteriaceae</taxon>
        <taxon>Mycolicibacterium</taxon>
    </lineage>
</organism>
<keyword evidence="3" id="KW-0378">Hydrolase</keyword>
<gene>
    <name evidence="5" type="ORF">A4X20_23640</name>
</gene>
<dbReference type="Gene3D" id="2.40.50.90">
    <property type="match status" value="1"/>
</dbReference>
<dbReference type="PROSITE" id="PS50830">
    <property type="entry name" value="TNASE_3"/>
    <property type="match status" value="1"/>
</dbReference>
<name>A0A178LV98_MYCIR</name>
<evidence type="ECO:0000313" key="6">
    <source>
        <dbReference type="Proteomes" id="UP000078396"/>
    </source>
</evidence>
<evidence type="ECO:0000256" key="3">
    <source>
        <dbReference type="ARBA" id="ARBA00022801"/>
    </source>
</evidence>
<keyword evidence="1" id="KW-0540">Nuclease</keyword>
<dbReference type="GO" id="GO:0004519">
    <property type="term" value="F:endonuclease activity"/>
    <property type="evidence" value="ECO:0007669"/>
    <property type="project" value="UniProtKB-KW"/>
</dbReference>
<dbReference type="InterPro" id="IPR016071">
    <property type="entry name" value="Staphylococal_nuclease_OB-fold"/>
</dbReference>
<proteinExistence type="predicted"/>
<dbReference type="GO" id="GO:0016787">
    <property type="term" value="F:hydrolase activity"/>
    <property type="evidence" value="ECO:0007669"/>
    <property type="project" value="UniProtKB-KW"/>
</dbReference>
<evidence type="ECO:0000313" key="5">
    <source>
        <dbReference type="EMBL" id="OAN37197.1"/>
    </source>
</evidence>
<dbReference type="PANTHER" id="PTHR12302:SF3">
    <property type="entry name" value="SERINE_THREONINE-PROTEIN KINASE 31"/>
    <property type="match status" value="1"/>
</dbReference>
<comment type="caution">
    <text evidence="5">The sequence shown here is derived from an EMBL/GenBank/DDBJ whole genome shotgun (WGS) entry which is preliminary data.</text>
</comment>
<protein>
    <submittedName>
        <fullName evidence="5">Nuclease</fullName>
    </submittedName>
</protein>
<feature type="domain" description="TNase-like" evidence="4">
    <location>
        <begin position="76"/>
        <end position="204"/>
    </location>
</feature>